<dbReference type="InterPro" id="IPR015943">
    <property type="entry name" value="WD40/YVTN_repeat-like_dom_sf"/>
</dbReference>
<dbReference type="SMART" id="SM00320">
    <property type="entry name" value="WD40"/>
    <property type="match status" value="5"/>
</dbReference>
<keyword evidence="2" id="KW-0677">Repeat</keyword>
<dbReference type="EMBL" id="GECL01002665">
    <property type="protein sequence ID" value="JAP03459.1"/>
    <property type="molecule type" value="Transcribed_RNA"/>
</dbReference>
<feature type="repeat" description="WD" evidence="5">
    <location>
        <begin position="177"/>
        <end position="218"/>
    </location>
</feature>
<dbReference type="SUPFAM" id="SSF50978">
    <property type="entry name" value="WD40 repeat-like"/>
    <property type="match status" value="1"/>
</dbReference>
<name>A0A0V0G5V1_TRIDM</name>
<evidence type="ECO:0000256" key="2">
    <source>
        <dbReference type="ARBA" id="ARBA00022737"/>
    </source>
</evidence>
<evidence type="ECO:0000256" key="5">
    <source>
        <dbReference type="PROSITE-ProRule" id="PRU00221"/>
    </source>
</evidence>
<evidence type="ECO:0000256" key="4">
    <source>
        <dbReference type="ARBA" id="ARBA00038321"/>
    </source>
</evidence>
<reference evidence="6" key="1">
    <citation type="journal article" date="2018" name="J. Proteomics">
        <title>Exploring the molecular complexity of Triatoma dimidiata sialome.</title>
        <authorList>
            <person name="Santiago P.B."/>
            <person name="de Araujo C.N."/>
            <person name="Charneau S."/>
            <person name="Bastos I.M.D."/>
            <person name="Assumpcao T.C.F."/>
            <person name="Queiroz R.M.L."/>
            <person name="Praca Y.R."/>
            <person name="Cordeiro T.M."/>
            <person name="Garcia C.H.S."/>
            <person name="da Silva I.G."/>
            <person name="Raiol T."/>
            <person name="Motta F.N."/>
            <person name="de Araujo Oliveira J.V."/>
            <person name="de Sousa M.V."/>
            <person name="Ribeiro J.M.C."/>
            <person name="de Santana J.M."/>
        </authorList>
    </citation>
    <scope>NUCLEOTIDE SEQUENCE</scope>
    <source>
        <strain evidence="6">Santander</strain>
        <tissue evidence="6">Salivary glands</tissue>
    </source>
</reference>
<dbReference type="AlphaFoldDB" id="A0A0V0G5V1"/>
<dbReference type="PANTHER" id="PTHR19857:SF19">
    <property type="entry name" value="26S PROTEASOME REGULATORY SUBUNIT RPN14"/>
    <property type="match status" value="1"/>
</dbReference>
<keyword evidence="3" id="KW-0647">Proteasome</keyword>
<organism evidence="6">
    <name type="scientific">Triatoma dimidiata</name>
    <name type="common">Kissing bug</name>
    <name type="synonym">Meccus dimidiatus</name>
    <dbReference type="NCBI Taxonomy" id="72491"/>
    <lineage>
        <taxon>Eukaryota</taxon>
        <taxon>Metazoa</taxon>
        <taxon>Ecdysozoa</taxon>
        <taxon>Arthropoda</taxon>
        <taxon>Hexapoda</taxon>
        <taxon>Insecta</taxon>
        <taxon>Pterygota</taxon>
        <taxon>Neoptera</taxon>
        <taxon>Paraneoptera</taxon>
        <taxon>Hemiptera</taxon>
        <taxon>Heteroptera</taxon>
        <taxon>Panheteroptera</taxon>
        <taxon>Cimicomorpha</taxon>
        <taxon>Reduviidae</taxon>
        <taxon>Triatominae</taxon>
        <taxon>Triatoma</taxon>
    </lineage>
</organism>
<sequence>MKFHAISKNPVLYIQPDWHAALSGDEGKAWISCKYRDEPGIYGTIEKIINADGISSLKISDDFFIEKSGLYFILIKHKNSKFSTYFLNPTKSLSNLHKKSVKSLSVSPNGMAVSSSSDDSLILWSTEEESIMQNLTGHVGEVYKCRFFPSGLVVFSAGSDMRLKIWCAKTGQCPVTLVGHTMAVTDVAFVDRGRNVLSCSKDGFLKLWNCGDSSCIYNIIKLPSSINCCKLSVASEFLDLGQPNHEVSEKEVNTANKVVLLGCEDGTVHCIALKSHRKLFSIDFDSAVNCVCFITYDYFVIGCQDGSIYFCSMKCPSEPDFTWKESNSAVLSLLEYKNVGYFSSRADGTVEFSFIKGNPQLKISLTGANCDPVYDIAREGDHVYTCCRDSKIRCYNVTEIISEFTNLQDSSG</sequence>
<evidence type="ECO:0000256" key="1">
    <source>
        <dbReference type="ARBA" id="ARBA00022574"/>
    </source>
</evidence>
<dbReference type="PANTHER" id="PTHR19857">
    <property type="entry name" value="MITOCHONDRIAL DIVISION PROTEIN 1-RELATED"/>
    <property type="match status" value="1"/>
</dbReference>
<dbReference type="Gene3D" id="2.130.10.10">
    <property type="entry name" value="YVTN repeat-like/Quinoprotein amine dehydrogenase"/>
    <property type="match status" value="2"/>
</dbReference>
<feature type="repeat" description="WD" evidence="5">
    <location>
        <begin position="94"/>
        <end position="134"/>
    </location>
</feature>
<dbReference type="InterPro" id="IPR051179">
    <property type="entry name" value="WD_repeat_multifunction"/>
</dbReference>
<dbReference type="InterPro" id="IPR036322">
    <property type="entry name" value="WD40_repeat_dom_sf"/>
</dbReference>
<evidence type="ECO:0000313" key="6">
    <source>
        <dbReference type="EMBL" id="JAP03459.1"/>
    </source>
</evidence>
<evidence type="ECO:0000256" key="3">
    <source>
        <dbReference type="ARBA" id="ARBA00022942"/>
    </source>
</evidence>
<dbReference type="InterPro" id="IPR001680">
    <property type="entry name" value="WD40_rpt"/>
</dbReference>
<keyword evidence="1 5" id="KW-0853">WD repeat</keyword>
<dbReference type="PROSITE" id="PS50294">
    <property type="entry name" value="WD_REPEATS_REGION"/>
    <property type="match status" value="2"/>
</dbReference>
<protein>
    <submittedName>
        <fullName evidence="6">Putative wd40 domain protein</fullName>
    </submittedName>
</protein>
<accession>A0A0V0G5V1</accession>
<comment type="similarity">
    <text evidence="4">Belongs to the WD repeat PAAF1/RPN14 family.</text>
</comment>
<dbReference type="GO" id="GO:0000502">
    <property type="term" value="C:proteasome complex"/>
    <property type="evidence" value="ECO:0007669"/>
    <property type="project" value="UniProtKB-KW"/>
</dbReference>
<proteinExistence type="inferred from homology"/>
<feature type="repeat" description="WD" evidence="5">
    <location>
        <begin position="135"/>
        <end position="176"/>
    </location>
</feature>
<dbReference type="Pfam" id="PF00400">
    <property type="entry name" value="WD40"/>
    <property type="match status" value="3"/>
</dbReference>
<dbReference type="PROSITE" id="PS50082">
    <property type="entry name" value="WD_REPEATS_2"/>
    <property type="match status" value="3"/>
</dbReference>